<evidence type="ECO:0000256" key="8">
    <source>
        <dbReference type="RuleBase" id="RU079119"/>
    </source>
</evidence>
<evidence type="ECO:0000256" key="4">
    <source>
        <dbReference type="ARBA" id="ARBA00022989"/>
    </source>
</evidence>
<evidence type="ECO:0000256" key="10">
    <source>
        <dbReference type="SAM" id="MobiDB-lite"/>
    </source>
</evidence>
<dbReference type="EC" id="2.3.1.225" evidence="8"/>
<evidence type="ECO:0000256" key="3">
    <source>
        <dbReference type="ARBA" id="ARBA00022692"/>
    </source>
</evidence>
<keyword evidence="2 8" id="KW-0808">Transferase</keyword>
<dbReference type="EMBL" id="CALQ01000955">
    <property type="protein sequence ID" value="CCM15877.1"/>
    <property type="molecule type" value="Genomic_DNA"/>
</dbReference>
<feature type="transmembrane region" description="Helical" evidence="8">
    <location>
        <begin position="80"/>
        <end position="102"/>
    </location>
</feature>
<organism evidence="12">
    <name type="scientific">Leishmania guyanensis</name>
    <dbReference type="NCBI Taxonomy" id="5670"/>
    <lineage>
        <taxon>Eukaryota</taxon>
        <taxon>Discoba</taxon>
        <taxon>Euglenozoa</taxon>
        <taxon>Kinetoplastea</taxon>
        <taxon>Metakinetoplastina</taxon>
        <taxon>Trypanosomatida</taxon>
        <taxon>Trypanosomatidae</taxon>
        <taxon>Leishmaniinae</taxon>
        <taxon>Leishmania</taxon>
        <taxon>Leishmania guyanensis species complex</taxon>
    </lineage>
</organism>
<keyword evidence="6 8" id="KW-0012">Acyltransferase</keyword>
<dbReference type="AlphaFoldDB" id="A0A1E1IX62"/>
<dbReference type="PROSITE" id="PS50216">
    <property type="entry name" value="DHHC"/>
    <property type="match status" value="1"/>
</dbReference>
<protein>
    <recommendedName>
        <fullName evidence="8">Palmitoyltransferase</fullName>
        <ecNumber evidence="8">2.3.1.225</ecNumber>
    </recommendedName>
</protein>
<feature type="transmembrane region" description="Helical" evidence="8">
    <location>
        <begin position="53"/>
        <end position="74"/>
    </location>
</feature>
<dbReference type="PANTHER" id="PTHR22883:SF23">
    <property type="entry name" value="PALMITOYLTRANSFERASE ZDHHC6"/>
    <property type="match status" value="1"/>
</dbReference>
<feature type="compositionally biased region" description="Polar residues" evidence="10">
    <location>
        <begin position="140"/>
        <end position="151"/>
    </location>
</feature>
<dbReference type="InterPro" id="IPR001594">
    <property type="entry name" value="Palmitoyltrfase_DHHC"/>
</dbReference>
<keyword evidence="9" id="KW-0175">Coiled coil</keyword>
<dbReference type="Pfam" id="PF01529">
    <property type="entry name" value="DHHC"/>
    <property type="match status" value="1"/>
</dbReference>
<keyword evidence="5 8" id="KW-0472">Membrane</keyword>
<comment type="catalytic activity">
    <reaction evidence="8">
        <text>L-cysteinyl-[protein] + hexadecanoyl-CoA = S-hexadecanoyl-L-cysteinyl-[protein] + CoA</text>
        <dbReference type="Rhea" id="RHEA:36683"/>
        <dbReference type="Rhea" id="RHEA-COMP:10131"/>
        <dbReference type="Rhea" id="RHEA-COMP:11032"/>
        <dbReference type="ChEBI" id="CHEBI:29950"/>
        <dbReference type="ChEBI" id="CHEBI:57287"/>
        <dbReference type="ChEBI" id="CHEBI:57379"/>
        <dbReference type="ChEBI" id="CHEBI:74151"/>
        <dbReference type="EC" id="2.3.1.225"/>
    </reaction>
</comment>
<feature type="region of interest" description="Disordered" evidence="10">
    <location>
        <begin position="133"/>
        <end position="161"/>
    </location>
</feature>
<gene>
    <name evidence="12" type="primary">LgM4147LRVhigh.23.01080.02760</name>
    <name evidence="12" type="ORF">BN36_2333900</name>
</gene>
<keyword evidence="3 8" id="KW-0812">Transmembrane</keyword>
<dbReference type="InterPro" id="IPR039859">
    <property type="entry name" value="PFA4/ZDH16/20/ERF2-like"/>
</dbReference>
<feature type="region of interest" description="Disordered" evidence="10">
    <location>
        <begin position="203"/>
        <end position="227"/>
    </location>
</feature>
<evidence type="ECO:0000256" key="5">
    <source>
        <dbReference type="ARBA" id="ARBA00023136"/>
    </source>
</evidence>
<evidence type="ECO:0000256" key="9">
    <source>
        <dbReference type="SAM" id="Coils"/>
    </source>
</evidence>
<feature type="transmembrane region" description="Helical" evidence="8">
    <location>
        <begin position="385"/>
        <end position="404"/>
    </location>
</feature>
<evidence type="ECO:0000259" key="11">
    <source>
        <dbReference type="Pfam" id="PF01529"/>
    </source>
</evidence>
<proteinExistence type="inferred from homology"/>
<dbReference type="GO" id="GO:0016020">
    <property type="term" value="C:membrane"/>
    <property type="evidence" value="ECO:0007669"/>
    <property type="project" value="UniProtKB-SubCell"/>
</dbReference>
<dbReference type="PANTHER" id="PTHR22883">
    <property type="entry name" value="ZINC FINGER DHHC DOMAIN CONTAINING PROTEIN"/>
    <property type="match status" value="1"/>
</dbReference>
<evidence type="ECO:0000313" key="12">
    <source>
        <dbReference type="EMBL" id="CCM15877.1"/>
    </source>
</evidence>
<reference evidence="12" key="1">
    <citation type="submission" date="2012-08" db="EMBL/GenBank/DDBJ databases">
        <title>Comparative genomics of metastatic and non-metastatic Leishmania guyanensis provides insights into polygenic factors involved in Leishmania RNA virus infection.</title>
        <authorList>
            <person name="Smith D."/>
            <person name="Hertz-Fowler C."/>
            <person name="Martin R."/>
            <person name="Dickens N."/>
            <person name="Fasel N."/>
            <person name="Falquet L."/>
            <person name="Beverley S."/>
            <person name="Zangger H."/>
            <person name="Calderon-Copete S."/>
            <person name="Mottram J."/>
            <person name="Xenarios I."/>
        </authorList>
    </citation>
    <scope>NUCLEOTIDE SEQUENCE</scope>
    <source>
        <strain evidence="12">MHOM/BR/75/M4147/SSU:IR2SAT-LUC</strain>
    </source>
</reference>
<feature type="compositionally biased region" description="Low complexity" evidence="10">
    <location>
        <begin position="152"/>
        <end position="161"/>
    </location>
</feature>
<evidence type="ECO:0000256" key="7">
    <source>
        <dbReference type="ARBA" id="ARBA00038298"/>
    </source>
</evidence>
<feature type="coiled-coil region" evidence="9">
    <location>
        <begin position="439"/>
        <end position="466"/>
    </location>
</feature>
<comment type="similarity">
    <text evidence="7">Belongs to the DHHC palmitoyltransferase family. PFA5 subfamily.</text>
</comment>
<dbReference type="GO" id="GO:0019706">
    <property type="term" value="F:protein-cysteine S-palmitoyltransferase activity"/>
    <property type="evidence" value="ECO:0007669"/>
    <property type="project" value="UniProtKB-EC"/>
</dbReference>
<feature type="domain" description="Palmitoyltransferase DHHC" evidence="11">
    <location>
        <begin position="302"/>
        <end position="417"/>
    </location>
</feature>
<feature type="transmembrane region" description="Helical" evidence="8">
    <location>
        <begin position="348"/>
        <end position="373"/>
    </location>
</feature>
<sequence>MRRYPDQLRRYNDGNDNASKAECRCLNVLAHPEPPKGCAERCMLCCGYCTPAFVALLIIGLALTSDAYCAYMIFRYKNDVWRVIVSLIVLVLTTVIAPLVLWSYYAIIFCSPGFVPHDPWAYPPLYAGPPLHPRAGGEGTTSPSMHSCSLRQQQQPHQATAQMLQTGAPGSLTRWSPSALGISRLPMTSSALVPAISDDTDCANPLLADHPQSSPDSTFAAEANSGAPHARDSIDVITIHVDEVAAPSSHSPCQSLPLHEQRVGPAGYFPALLTQSPEQHQDAGPPVYLNPYSVTTLDRNGGLRFCYTCQQYKPDNAHHCRACRRCVYNFDHHCPFVNNCVGRNNYKLFIIFLLYGGVGATLAGFLMIVIIFAVDQDPFTSKIGWISLPGLDLILGFSLLMFYCQHWVLLHNGQSTLDSLTAGSKSGSQGILCCGEGTRLNSEKKANEARRQKEKVERHIRTLLGKELLWWRRYSPLPVRTDDTADDTVPGSV</sequence>
<evidence type="ECO:0000256" key="1">
    <source>
        <dbReference type="ARBA" id="ARBA00004141"/>
    </source>
</evidence>
<keyword evidence="4 8" id="KW-1133">Transmembrane helix</keyword>
<accession>A0A1E1IX62</accession>
<comment type="domain">
    <text evidence="8">The DHHC domain is required for palmitoyltransferase activity.</text>
</comment>
<comment type="subcellular location">
    <subcellularLocation>
        <location evidence="1">Membrane</location>
        <topology evidence="1">Multi-pass membrane protein</topology>
    </subcellularLocation>
</comment>
<dbReference type="GO" id="GO:0005794">
    <property type="term" value="C:Golgi apparatus"/>
    <property type="evidence" value="ECO:0007669"/>
    <property type="project" value="TreeGrafter"/>
</dbReference>
<name>A0A1E1IX62_LEIGU</name>
<dbReference type="GO" id="GO:0006612">
    <property type="term" value="P:protein targeting to membrane"/>
    <property type="evidence" value="ECO:0007669"/>
    <property type="project" value="TreeGrafter"/>
</dbReference>
<evidence type="ECO:0000256" key="2">
    <source>
        <dbReference type="ARBA" id="ARBA00022679"/>
    </source>
</evidence>
<evidence type="ECO:0000256" key="6">
    <source>
        <dbReference type="ARBA" id="ARBA00023315"/>
    </source>
</evidence>
<dbReference type="GO" id="GO:0005783">
    <property type="term" value="C:endoplasmic reticulum"/>
    <property type="evidence" value="ECO:0007669"/>
    <property type="project" value="TreeGrafter"/>
</dbReference>